<accession>A0A183NNX3</accession>
<sequence length="82" mass="9567">MVKRVLAKKERKAEIEAITNENKLIQMEEKFFQDYATRVSLSQRTKKQTLVILLNNNTCSDYSFHIDSGVIIIVFTVLVKYL</sequence>
<evidence type="ECO:0000313" key="2">
    <source>
        <dbReference type="Proteomes" id="UP000269396"/>
    </source>
</evidence>
<dbReference type="EMBL" id="UZAL01008084">
    <property type="protein sequence ID" value="VDO99386.1"/>
    <property type="molecule type" value="Genomic_DNA"/>
</dbReference>
<gene>
    <name evidence="1" type="ORF">SMTD_LOCUS3809</name>
</gene>
<proteinExistence type="predicted"/>
<name>A0A183NNX3_9TREM</name>
<dbReference type="AlphaFoldDB" id="A0A183NNX3"/>
<organism evidence="1 2">
    <name type="scientific">Schistosoma mattheei</name>
    <dbReference type="NCBI Taxonomy" id="31246"/>
    <lineage>
        <taxon>Eukaryota</taxon>
        <taxon>Metazoa</taxon>
        <taxon>Spiralia</taxon>
        <taxon>Lophotrochozoa</taxon>
        <taxon>Platyhelminthes</taxon>
        <taxon>Trematoda</taxon>
        <taxon>Digenea</taxon>
        <taxon>Strigeidida</taxon>
        <taxon>Schistosomatoidea</taxon>
        <taxon>Schistosomatidae</taxon>
        <taxon>Schistosoma</taxon>
    </lineage>
</organism>
<evidence type="ECO:0000313" key="1">
    <source>
        <dbReference type="EMBL" id="VDO99386.1"/>
    </source>
</evidence>
<keyword evidence="2" id="KW-1185">Reference proteome</keyword>
<reference evidence="1 2" key="1">
    <citation type="submission" date="2018-11" db="EMBL/GenBank/DDBJ databases">
        <authorList>
            <consortium name="Pathogen Informatics"/>
        </authorList>
    </citation>
    <scope>NUCLEOTIDE SEQUENCE [LARGE SCALE GENOMIC DNA]</scope>
    <source>
        <strain>Denwood</strain>
        <strain evidence="2">Zambia</strain>
    </source>
</reference>
<protein>
    <submittedName>
        <fullName evidence="1">Uncharacterized protein</fullName>
    </submittedName>
</protein>
<dbReference type="Proteomes" id="UP000269396">
    <property type="component" value="Unassembled WGS sequence"/>
</dbReference>